<evidence type="ECO:0000313" key="7">
    <source>
        <dbReference type="Proteomes" id="UP001500603"/>
    </source>
</evidence>
<keyword evidence="7" id="KW-1185">Reference proteome</keyword>
<dbReference type="SMART" id="SM00490">
    <property type="entry name" value="HELICc"/>
    <property type="match status" value="1"/>
</dbReference>
<dbReference type="Pfam" id="PF22982">
    <property type="entry name" value="WHD_HRQ1"/>
    <property type="match status" value="1"/>
</dbReference>
<feature type="region of interest" description="Disordered" evidence="3">
    <location>
        <begin position="31"/>
        <end position="51"/>
    </location>
</feature>
<organism evidence="6 7">
    <name type="scientific">Nocardia callitridis</name>
    <dbReference type="NCBI Taxonomy" id="648753"/>
    <lineage>
        <taxon>Bacteria</taxon>
        <taxon>Bacillati</taxon>
        <taxon>Actinomycetota</taxon>
        <taxon>Actinomycetes</taxon>
        <taxon>Mycobacteriales</taxon>
        <taxon>Nocardiaceae</taxon>
        <taxon>Nocardia</taxon>
    </lineage>
</organism>
<dbReference type="EMBL" id="BAABJM010000001">
    <property type="protein sequence ID" value="GAA5048012.1"/>
    <property type="molecule type" value="Genomic_DNA"/>
</dbReference>
<keyword evidence="6" id="KW-0378">Hydrolase</keyword>
<dbReference type="Pfam" id="PF00271">
    <property type="entry name" value="Helicase_C"/>
    <property type="match status" value="1"/>
</dbReference>
<evidence type="ECO:0000259" key="5">
    <source>
        <dbReference type="PROSITE" id="PS51194"/>
    </source>
</evidence>
<dbReference type="RefSeq" id="WP_345494338.1">
    <property type="nucleotide sequence ID" value="NZ_BAABJM010000001.1"/>
</dbReference>
<gene>
    <name evidence="6" type="ORF">GCM10023318_15230</name>
</gene>
<feature type="domain" description="Helicase C-terminal" evidence="5">
    <location>
        <begin position="333"/>
        <end position="486"/>
    </location>
</feature>
<dbReference type="InterPro" id="IPR011545">
    <property type="entry name" value="DEAD/DEAH_box_helicase_dom"/>
</dbReference>
<sequence length="821" mass="87617">MGTEMPGNFSQAHTFHTFRVLRVARIGKPVSLPGPEEPLSRPSTPPGYGASLLNRVRTGASADDQRLTHVVELPARAAKPTTWPEWSSPQVVAALQTAGVRAPWSHQTEAAELAFHGHNVVVSTGTASGKSLGYQLPVLTTLLDEPNATALYLAPTKALGADQLRAIGTMTHEGPLRDIHPAPYDGDTPTEIRQWVRSNSRWVFTNPDMLHLGILRSHQRWARMLRRLRYVVVDECHAYRGVFGSHVALVLRRLRRLAARYGADPVFVLCSATTAEPADAATRLIGAPCVAVTEDGSPHGPRTIALWEPPLSTAVTGENGAPVRRSATTEAAEIMADLVVEGARTLTFVRSRRAAELVAIQARRQLSEVDAALARRVAAYRAGYLAEDRRALETALSEGELLGAASTNALELGVDIAGLDAVVITGFPGTLASFWQQAGRAGRRTHGSLVLLVARDDPLDTYLVHHPEALLDKPVEATITDPRNPYVLGPQLLCAALEMPLTESEVTELGATDVVADLADKGLIRRRQARKADGAARWFVTDAHAQPHDDVDVRGGIGTQVAIIDGETGRLLGTADAGRALATLHDGAVHLHQGDTYVVDELDVDGGVAIVRADEPGWTTHARQVTSIAVDELIERHSHGAVTLALGRVRVTSQVVGYLRTLLTGEVLDLVELDTAPQTLPTSAVFYTVTPELLARADIDPSDIPGALHAAEHAAIGMLPLVATCDRWDIGGVSTAEHPDTGLPTVFVYDGQPGGAGFAERGFARLRHWLAATLTVIESCGCAAGCPSCVQSPKCGNGNEPLAKAAAGRLLRALLAEIPER</sequence>
<dbReference type="Gene3D" id="3.40.50.300">
    <property type="entry name" value="P-loop containing nucleotide triphosphate hydrolases"/>
    <property type="match status" value="2"/>
</dbReference>
<accession>A0ABP9K1H3</accession>
<dbReference type="InterPro" id="IPR014001">
    <property type="entry name" value="Helicase_ATP-bd"/>
</dbReference>
<proteinExistence type="predicted"/>
<dbReference type="InterPro" id="IPR001650">
    <property type="entry name" value="Helicase_C-like"/>
</dbReference>
<dbReference type="CDD" id="cd17923">
    <property type="entry name" value="DEXHc_Hrq1-like"/>
    <property type="match status" value="1"/>
</dbReference>
<comment type="caution">
    <text evidence="6">The sequence shown here is derived from an EMBL/GenBank/DDBJ whole genome shotgun (WGS) entry which is preliminary data.</text>
</comment>
<keyword evidence="2" id="KW-0067">ATP-binding</keyword>
<dbReference type="NCBIfam" id="TIGR03817">
    <property type="entry name" value="DECH_helic"/>
    <property type="match status" value="1"/>
</dbReference>
<evidence type="ECO:0000256" key="3">
    <source>
        <dbReference type="SAM" id="MobiDB-lite"/>
    </source>
</evidence>
<keyword evidence="6" id="KW-0347">Helicase</keyword>
<reference evidence="7" key="1">
    <citation type="journal article" date="2019" name="Int. J. Syst. Evol. Microbiol.">
        <title>The Global Catalogue of Microorganisms (GCM) 10K type strain sequencing project: providing services to taxonomists for standard genome sequencing and annotation.</title>
        <authorList>
            <consortium name="The Broad Institute Genomics Platform"/>
            <consortium name="The Broad Institute Genome Sequencing Center for Infectious Disease"/>
            <person name="Wu L."/>
            <person name="Ma J."/>
        </authorList>
    </citation>
    <scope>NUCLEOTIDE SEQUENCE [LARGE SCALE GENOMIC DNA]</scope>
    <source>
        <strain evidence="7">JCM 18298</strain>
    </source>
</reference>
<dbReference type="InterPro" id="IPR022307">
    <property type="entry name" value="Helicase_put_actinobac"/>
</dbReference>
<dbReference type="Pfam" id="PF00270">
    <property type="entry name" value="DEAD"/>
    <property type="match status" value="1"/>
</dbReference>
<dbReference type="PANTHER" id="PTHR47957:SF3">
    <property type="entry name" value="ATP-DEPENDENT HELICASE HRQ1"/>
    <property type="match status" value="1"/>
</dbReference>
<feature type="domain" description="Helicase ATP-binding" evidence="4">
    <location>
        <begin position="111"/>
        <end position="292"/>
    </location>
</feature>
<dbReference type="InterPro" id="IPR055227">
    <property type="entry name" value="HRQ1_WHD"/>
</dbReference>
<evidence type="ECO:0000256" key="2">
    <source>
        <dbReference type="ARBA" id="ARBA00022840"/>
    </source>
</evidence>
<dbReference type="Proteomes" id="UP001500603">
    <property type="component" value="Unassembled WGS sequence"/>
</dbReference>
<keyword evidence="1" id="KW-0547">Nucleotide-binding</keyword>
<evidence type="ECO:0000313" key="6">
    <source>
        <dbReference type="EMBL" id="GAA5048012.1"/>
    </source>
</evidence>
<evidence type="ECO:0000256" key="1">
    <source>
        <dbReference type="ARBA" id="ARBA00022741"/>
    </source>
</evidence>
<dbReference type="PANTHER" id="PTHR47957">
    <property type="entry name" value="ATP-DEPENDENT HELICASE HRQ1"/>
    <property type="match status" value="1"/>
</dbReference>
<name>A0ABP9K1H3_9NOCA</name>
<dbReference type="Pfam" id="PF09369">
    <property type="entry name" value="MZB"/>
    <property type="match status" value="1"/>
</dbReference>
<dbReference type="PROSITE" id="PS51194">
    <property type="entry name" value="HELICASE_CTER"/>
    <property type="match status" value="1"/>
</dbReference>
<dbReference type="SMART" id="SM00487">
    <property type="entry name" value="DEXDc"/>
    <property type="match status" value="1"/>
</dbReference>
<dbReference type="PROSITE" id="PS51192">
    <property type="entry name" value="HELICASE_ATP_BIND_1"/>
    <property type="match status" value="1"/>
</dbReference>
<dbReference type="GO" id="GO:0004386">
    <property type="term" value="F:helicase activity"/>
    <property type="evidence" value="ECO:0007669"/>
    <property type="project" value="UniProtKB-KW"/>
</dbReference>
<dbReference type="CDD" id="cd18797">
    <property type="entry name" value="SF2_C_Hrq"/>
    <property type="match status" value="1"/>
</dbReference>
<dbReference type="SUPFAM" id="SSF52540">
    <property type="entry name" value="P-loop containing nucleoside triphosphate hydrolases"/>
    <property type="match status" value="1"/>
</dbReference>
<dbReference type="InterPro" id="IPR018973">
    <property type="entry name" value="MZB"/>
</dbReference>
<dbReference type="InterPro" id="IPR027417">
    <property type="entry name" value="P-loop_NTPase"/>
</dbReference>
<evidence type="ECO:0000259" key="4">
    <source>
        <dbReference type="PROSITE" id="PS51192"/>
    </source>
</evidence>
<protein>
    <submittedName>
        <fullName evidence="6">DEAD/DEAH box helicase</fullName>
    </submittedName>
</protein>